<dbReference type="EMBL" id="LR900818">
    <property type="protein sequence ID" value="CAD7246996.1"/>
    <property type="molecule type" value="Genomic_DNA"/>
</dbReference>
<evidence type="ECO:0000256" key="1">
    <source>
        <dbReference type="SAM" id="MobiDB-lite"/>
    </source>
</evidence>
<proteinExistence type="predicted"/>
<dbReference type="PROSITE" id="PS50054">
    <property type="entry name" value="TYR_PHOSPHATASE_DUAL"/>
    <property type="match status" value="1"/>
</dbReference>
<name>A0A7R8XAI0_9CRUS</name>
<accession>A0A7R8XAI0</accession>
<feature type="region of interest" description="Disordered" evidence="1">
    <location>
        <begin position="1"/>
        <end position="33"/>
    </location>
</feature>
<dbReference type="Proteomes" id="UP000677054">
    <property type="component" value="Unassembled WGS sequence"/>
</dbReference>
<dbReference type="InterPro" id="IPR020422">
    <property type="entry name" value="TYR_PHOSPHATASE_DUAL_dom"/>
</dbReference>
<sequence>MVATMTTSQTQTSGSSIVPTSRHNSRQQALRPGPSEIEYKKARFLITDRPTDSSIKIYVEELRKHNVKDVVRVCEPTYKTEELQKEGISVLDLEFDDGTSPPTKVVEEWFQLLNRRFREEPGSCVAVHCVAGLGRAPVLVALALMELGMKYEDAVELIRQKRRGAINQKQLEYLEKYRPRSRLKLKNGQKPSCSIQ</sequence>
<dbReference type="InterPro" id="IPR000387">
    <property type="entry name" value="Tyr_Pase_dom"/>
</dbReference>
<protein>
    <submittedName>
        <fullName evidence="4">Uncharacterized protein</fullName>
    </submittedName>
</protein>
<dbReference type="Gene3D" id="3.90.190.10">
    <property type="entry name" value="Protein tyrosine phosphatase superfamily"/>
    <property type="match status" value="1"/>
</dbReference>
<dbReference type="OrthoDB" id="5632at2759"/>
<evidence type="ECO:0000313" key="5">
    <source>
        <dbReference type="Proteomes" id="UP000677054"/>
    </source>
</evidence>
<dbReference type="SMART" id="SM00404">
    <property type="entry name" value="PTPc_motif"/>
    <property type="match status" value="1"/>
</dbReference>
<dbReference type="EMBL" id="CAJPEV010001301">
    <property type="protein sequence ID" value="CAG0891924.1"/>
    <property type="molecule type" value="Genomic_DNA"/>
</dbReference>
<dbReference type="AlphaFoldDB" id="A0A7R8XAI0"/>
<dbReference type="InterPro" id="IPR000340">
    <property type="entry name" value="Dual-sp_phosphatase_cat-dom"/>
</dbReference>
<reference evidence="4" key="1">
    <citation type="submission" date="2020-11" db="EMBL/GenBank/DDBJ databases">
        <authorList>
            <person name="Tran Van P."/>
        </authorList>
    </citation>
    <scope>NUCLEOTIDE SEQUENCE</scope>
</reference>
<dbReference type="Pfam" id="PF00782">
    <property type="entry name" value="DSPc"/>
    <property type="match status" value="1"/>
</dbReference>
<dbReference type="InterPro" id="IPR029021">
    <property type="entry name" value="Prot-tyrosine_phosphatase-like"/>
</dbReference>
<dbReference type="SUPFAM" id="SSF52799">
    <property type="entry name" value="(Phosphotyrosine protein) phosphatases II"/>
    <property type="match status" value="1"/>
</dbReference>
<dbReference type="FunFam" id="3.90.190.10:FF:000081">
    <property type="entry name" value="Tyrosine phosphatase type IVA"/>
    <property type="match status" value="1"/>
</dbReference>
<feature type="domain" description="Tyrosine specific protein phosphatases" evidence="3">
    <location>
        <begin position="107"/>
        <end position="173"/>
    </location>
</feature>
<gene>
    <name evidence="4" type="ORF">DSTB1V02_LOCUS6837</name>
</gene>
<dbReference type="InterPro" id="IPR050561">
    <property type="entry name" value="PTP"/>
</dbReference>
<feature type="compositionally biased region" description="Low complexity" evidence="1">
    <location>
        <begin position="1"/>
        <end position="16"/>
    </location>
</feature>
<feature type="compositionally biased region" description="Polar residues" evidence="1">
    <location>
        <begin position="17"/>
        <end position="28"/>
    </location>
</feature>
<dbReference type="InterPro" id="IPR003595">
    <property type="entry name" value="Tyr_Pase_cat"/>
</dbReference>
<keyword evidence="5" id="KW-1185">Reference proteome</keyword>
<evidence type="ECO:0000313" key="4">
    <source>
        <dbReference type="EMBL" id="CAD7246996.1"/>
    </source>
</evidence>
<evidence type="ECO:0000259" key="2">
    <source>
        <dbReference type="PROSITE" id="PS50054"/>
    </source>
</evidence>
<evidence type="ECO:0000259" key="3">
    <source>
        <dbReference type="PROSITE" id="PS50056"/>
    </source>
</evidence>
<organism evidence="4">
    <name type="scientific">Darwinula stevensoni</name>
    <dbReference type="NCBI Taxonomy" id="69355"/>
    <lineage>
        <taxon>Eukaryota</taxon>
        <taxon>Metazoa</taxon>
        <taxon>Ecdysozoa</taxon>
        <taxon>Arthropoda</taxon>
        <taxon>Crustacea</taxon>
        <taxon>Oligostraca</taxon>
        <taxon>Ostracoda</taxon>
        <taxon>Podocopa</taxon>
        <taxon>Podocopida</taxon>
        <taxon>Darwinulocopina</taxon>
        <taxon>Darwinuloidea</taxon>
        <taxon>Darwinulidae</taxon>
        <taxon>Darwinula</taxon>
    </lineage>
</organism>
<dbReference type="CDD" id="cd14500">
    <property type="entry name" value="PTP-IVa"/>
    <property type="match status" value="1"/>
</dbReference>
<feature type="domain" description="Tyrosine-protein phosphatase" evidence="2">
    <location>
        <begin position="33"/>
        <end position="186"/>
    </location>
</feature>
<dbReference type="PANTHER" id="PTHR23339">
    <property type="entry name" value="TYROSINE SPECIFIC PROTEIN PHOSPHATASE AND DUAL SPECIFICITY PROTEIN PHOSPHATASE"/>
    <property type="match status" value="1"/>
</dbReference>
<dbReference type="PROSITE" id="PS50056">
    <property type="entry name" value="TYR_PHOSPHATASE_2"/>
    <property type="match status" value="1"/>
</dbReference>